<dbReference type="STRING" id="322710.Avin_09200"/>
<dbReference type="Proteomes" id="UP000002424">
    <property type="component" value="Chromosome"/>
</dbReference>
<dbReference type="EnsemblBacteria" id="ACO77159">
    <property type="protein sequence ID" value="ACO77159"/>
    <property type="gene ID" value="Avin_09200"/>
</dbReference>
<dbReference type="KEGG" id="avn:Avin_09200"/>
<organism evidence="1 2">
    <name type="scientific">Azotobacter vinelandii (strain DJ / ATCC BAA-1303)</name>
    <dbReference type="NCBI Taxonomy" id="322710"/>
    <lineage>
        <taxon>Bacteria</taxon>
        <taxon>Pseudomonadati</taxon>
        <taxon>Pseudomonadota</taxon>
        <taxon>Gammaproteobacteria</taxon>
        <taxon>Pseudomonadales</taxon>
        <taxon>Pseudomonadaceae</taxon>
        <taxon>Azotobacter</taxon>
    </lineage>
</organism>
<evidence type="ECO:0000313" key="2">
    <source>
        <dbReference type="Proteomes" id="UP000002424"/>
    </source>
</evidence>
<accession>C1DMX9</accession>
<gene>
    <name evidence="1" type="ordered locus">Avin_09200</name>
</gene>
<proteinExistence type="predicted"/>
<sequence>MTSPEGAGLGRRQWRDAYWSRLLYRYLQSIDFKKNAIGGAS</sequence>
<reference evidence="1 2" key="1">
    <citation type="journal article" date="2009" name="J. Bacteriol.">
        <title>Genome sequence of Azotobacter vinelandii, an obligate aerobe specialized to support diverse anaerobic metabolic processes.</title>
        <authorList>
            <person name="Setubal J.C."/>
            <person name="dos Santos P."/>
            <person name="Goldman B.S."/>
            <person name="Ertesvag H."/>
            <person name="Espin G."/>
            <person name="Rubio L.M."/>
            <person name="Valla S."/>
            <person name="Almeida N.F."/>
            <person name="Balasubramanian D."/>
            <person name="Cromes L."/>
            <person name="Curatti L."/>
            <person name="Du Z."/>
            <person name="Godsy E."/>
            <person name="Goodner B."/>
            <person name="Hellner-Burris K."/>
            <person name="Hernandez J.A."/>
            <person name="Houmiel K."/>
            <person name="Imperial J."/>
            <person name="Kennedy C."/>
            <person name="Larson T.J."/>
            <person name="Latreille P."/>
            <person name="Ligon L.S."/>
            <person name="Lu J."/>
            <person name="Maerk M."/>
            <person name="Miller N.M."/>
            <person name="Norton S."/>
            <person name="O'Carroll I.P."/>
            <person name="Paulsen I."/>
            <person name="Raulfs E.C."/>
            <person name="Roemer R."/>
            <person name="Rosser J."/>
            <person name="Segura D."/>
            <person name="Slater S."/>
            <person name="Stricklin S.L."/>
            <person name="Studholme D.J."/>
            <person name="Sun J."/>
            <person name="Viana C.J."/>
            <person name="Wallin E."/>
            <person name="Wang B."/>
            <person name="Wheeler C."/>
            <person name="Zhu H."/>
            <person name="Dean D.R."/>
            <person name="Dixon R."/>
            <person name="Wood D."/>
        </authorList>
    </citation>
    <scope>NUCLEOTIDE SEQUENCE [LARGE SCALE GENOMIC DNA]</scope>
    <source>
        <strain evidence="2">DJ / ATCC BAA-1303</strain>
    </source>
</reference>
<dbReference type="HOGENOM" id="CLU_3265055_0_0_6"/>
<dbReference type="AlphaFoldDB" id="C1DMX9"/>
<name>C1DMX9_AZOVD</name>
<dbReference type="EMBL" id="CP001157">
    <property type="protein sequence ID" value="ACO77159.1"/>
    <property type="molecule type" value="Genomic_DNA"/>
</dbReference>
<keyword evidence="2" id="KW-1185">Reference proteome</keyword>
<evidence type="ECO:0000313" key="1">
    <source>
        <dbReference type="EMBL" id="ACO77159.1"/>
    </source>
</evidence>
<protein>
    <submittedName>
        <fullName evidence="1">Uncharacterized protein</fullName>
    </submittedName>
</protein>